<dbReference type="PANTHER" id="PTHR38110">
    <property type="entry name" value="CHROMOSOME 23, WHOLE GENOME SHOTGUN SEQUENCE"/>
    <property type="match status" value="1"/>
</dbReference>
<organism evidence="3 4">
    <name type="scientific">Cercophora scortea</name>
    <dbReference type="NCBI Taxonomy" id="314031"/>
    <lineage>
        <taxon>Eukaryota</taxon>
        <taxon>Fungi</taxon>
        <taxon>Dikarya</taxon>
        <taxon>Ascomycota</taxon>
        <taxon>Pezizomycotina</taxon>
        <taxon>Sordariomycetes</taxon>
        <taxon>Sordariomycetidae</taxon>
        <taxon>Sordariales</taxon>
        <taxon>Lasiosphaeriaceae</taxon>
        <taxon>Cercophora</taxon>
    </lineage>
</organism>
<evidence type="ECO:0000313" key="4">
    <source>
        <dbReference type="Proteomes" id="UP001286456"/>
    </source>
</evidence>
<dbReference type="InterPro" id="IPR029069">
    <property type="entry name" value="HotDog_dom_sf"/>
</dbReference>
<evidence type="ECO:0000259" key="2">
    <source>
        <dbReference type="Pfam" id="PF20789"/>
    </source>
</evidence>
<dbReference type="InterPro" id="IPR049450">
    <property type="entry name" value="ACOT8-like_C"/>
</dbReference>
<dbReference type="EMBL" id="JAUEPO010000003">
    <property type="protein sequence ID" value="KAK3328646.1"/>
    <property type="molecule type" value="Genomic_DNA"/>
</dbReference>
<name>A0AAE0INY3_9PEZI</name>
<reference evidence="3" key="1">
    <citation type="journal article" date="2023" name="Mol. Phylogenet. Evol.">
        <title>Genome-scale phylogeny and comparative genomics of the fungal order Sordariales.</title>
        <authorList>
            <person name="Hensen N."/>
            <person name="Bonometti L."/>
            <person name="Westerberg I."/>
            <person name="Brannstrom I.O."/>
            <person name="Guillou S."/>
            <person name="Cros-Aarteil S."/>
            <person name="Calhoun S."/>
            <person name="Haridas S."/>
            <person name="Kuo A."/>
            <person name="Mondo S."/>
            <person name="Pangilinan J."/>
            <person name="Riley R."/>
            <person name="LaButti K."/>
            <person name="Andreopoulos B."/>
            <person name="Lipzen A."/>
            <person name="Chen C."/>
            <person name="Yan M."/>
            <person name="Daum C."/>
            <person name="Ng V."/>
            <person name="Clum A."/>
            <person name="Steindorff A."/>
            <person name="Ohm R.A."/>
            <person name="Martin F."/>
            <person name="Silar P."/>
            <person name="Natvig D.O."/>
            <person name="Lalanne C."/>
            <person name="Gautier V."/>
            <person name="Ament-Velasquez S.L."/>
            <person name="Kruys A."/>
            <person name="Hutchinson M.I."/>
            <person name="Powell A.J."/>
            <person name="Barry K."/>
            <person name="Miller A.N."/>
            <person name="Grigoriev I.V."/>
            <person name="Debuchy R."/>
            <person name="Gladieux P."/>
            <person name="Hiltunen Thoren M."/>
            <person name="Johannesson H."/>
        </authorList>
    </citation>
    <scope>NUCLEOTIDE SEQUENCE</scope>
    <source>
        <strain evidence="3">SMH4131-1</strain>
    </source>
</reference>
<feature type="domain" description="Acyl-CoA thioesterase-like N-terminal HotDog" evidence="1">
    <location>
        <begin position="30"/>
        <end position="102"/>
    </location>
</feature>
<dbReference type="SUPFAM" id="SSF54637">
    <property type="entry name" value="Thioesterase/thiol ester dehydrase-isomerase"/>
    <property type="match status" value="1"/>
</dbReference>
<dbReference type="InterPro" id="IPR049449">
    <property type="entry name" value="TesB_ACOT8-like_N"/>
</dbReference>
<proteinExistence type="predicted"/>
<accession>A0AAE0INY3</accession>
<gene>
    <name evidence="3" type="ORF">B0T19DRAFT_196326</name>
</gene>
<sequence length="323" mass="35399">MAAPRVIPFAEATAVQRLDSHTYAANLVDNFCIGTVPNGGYVASCILQAASIHLAPRNQQGVLTAHFEYIGRTEAGPAVIVIEDIKLGRQLSTIHATLYQHALLPQPPWTTPASTRKNIVAYLTMTNLQNERGISLPTAFALQPSPPPVDHVALATNTDPNWTAVKVTHAAFSYNRSLTNAEYFVPRQGQPHKSVIDLWVRMASGEGFTNASLGYVVDCWPYVVEAYRPAAPGAVDPFAHDAVFWYPTVVLNLEMKKALPERGVEWLQLRVLSKQIRNGRLDLEVLVLDGEGELVALSHHVDLILGSERNTGGRNKGKEVSRI</sequence>
<dbReference type="PANTHER" id="PTHR38110:SF1">
    <property type="entry name" value="THIOESTERASE DOMAIN-CONTAINING PROTEIN"/>
    <property type="match status" value="1"/>
</dbReference>
<dbReference type="Pfam" id="PF20789">
    <property type="entry name" value="4HBT_3C"/>
    <property type="match status" value="1"/>
</dbReference>
<dbReference type="InterPro" id="IPR052389">
    <property type="entry name" value="Sec_Metab_Biosynth-Assoc"/>
</dbReference>
<feature type="domain" description="Acyl-CoA thioesterase-like C-terminal" evidence="2">
    <location>
        <begin position="159"/>
        <end position="301"/>
    </location>
</feature>
<comment type="caution">
    <text evidence="3">The sequence shown here is derived from an EMBL/GenBank/DDBJ whole genome shotgun (WGS) entry which is preliminary data.</text>
</comment>
<keyword evidence="4" id="KW-1185">Reference proteome</keyword>
<dbReference type="Gene3D" id="2.40.160.210">
    <property type="entry name" value="Acyl-CoA thioesterase, double hotdog domain"/>
    <property type="match status" value="1"/>
</dbReference>
<dbReference type="InterPro" id="IPR042171">
    <property type="entry name" value="Acyl-CoA_hotdog"/>
</dbReference>
<protein>
    <submittedName>
        <fullName evidence="3">Thioesterase-like superfamily-domain-containing protein</fullName>
    </submittedName>
</protein>
<dbReference type="AlphaFoldDB" id="A0AAE0INY3"/>
<dbReference type="Proteomes" id="UP001286456">
    <property type="component" value="Unassembled WGS sequence"/>
</dbReference>
<evidence type="ECO:0000259" key="1">
    <source>
        <dbReference type="Pfam" id="PF13622"/>
    </source>
</evidence>
<reference evidence="3" key="2">
    <citation type="submission" date="2023-06" db="EMBL/GenBank/DDBJ databases">
        <authorList>
            <consortium name="Lawrence Berkeley National Laboratory"/>
            <person name="Haridas S."/>
            <person name="Hensen N."/>
            <person name="Bonometti L."/>
            <person name="Westerberg I."/>
            <person name="Brannstrom I.O."/>
            <person name="Guillou S."/>
            <person name="Cros-Aarteil S."/>
            <person name="Calhoun S."/>
            <person name="Kuo A."/>
            <person name="Mondo S."/>
            <person name="Pangilinan J."/>
            <person name="Riley R."/>
            <person name="Labutti K."/>
            <person name="Andreopoulos B."/>
            <person name="Lipzen A."/>
            <person name="Chen C."/>
            <person name="Yanf M."/>
            <person name="Daum C."/>
            <person name="Ng V."/>
            <person name="Clum A."/>
            <person name="Steindorff A."/>
            <person name="Ohm R."/>
            <person name="Martin F."/>
            <person name="Silar P."/>
            <person name="Natvig D."/>
            <person name="Lalanne C."/>
            <person name="Gautier V."/>
            <person name="Ament-Velasquez S.L."/>
            <person name="Kruys A."/>
            <person name="Hutchinson M.I."/>
            <person name="Powell A.J."/>
            <person name="Barry K."/>
            <person name="Miller A.N."/>
            <person name="Grigoriev I.V."/>
            <person name="Debuchy R."/>
            <person name="Gladieux P."/>
            <person name="Thoren M.H."/>
            <person name="Johannesson H."/>
        </authorList>
    </citation>
    <scope>NUCLEOTIDE SEQUENCE</scope>
    <source>
        <strain evidence="3">SMH4131-1</strain>
    </source>
</reference>
<dbReference type="Pfam" id="PF13622">
    <property type="entry name" value="4HBT_3"/>
    <property type="match status" value="1"/>
</dbReference>
<evidence type="ECO:0000313" key="3">
    <source>
        <dbReference type="EMBL" id="KAK3328646.1"/>
    </source>
</evidence>